<sequence length="282" mass="31913">MKGFAPTLMDQEMNERLEDPAQGEKSQWDAFAERNRDAAATKGVVTLRGREIGSLSRDISSNSWSCRLVTDQSLSTTGSSLRDELAFFRGKEIHILLIVADYEVEKRRGTKNLDPWSPGLKLKQMSRGSPVISSKKRKMKGFVPRLMDQEMNKRLEDPAQGEKSQWDAFAERNKDGAATKVLTWEADLDLKRSGSPVISSKKRKMKGFAPRLMDQEMNERLEDPAQGEKSQWDAFAERNRDAAATKVLTWEADLDLKRSVTIIQKEKDRTKEGGDDGPRMGF</sequence>
<protein>
    <submittedName>
        <fullName evidence="2">Uncharacterized protein</fullName>
    </submittedName>
</protein>
<organism evidence="2">
    <name type="scientific">Tanacetum cinerariifolium</name>
    <name type="common">Dalmatian daisy</name>
    <name type="synonym">Chrysanthemum cinerariifolium</name>
    <dbReference type="NCBI Taxonomy" id="118510"/>
    <lineage>
        <taxon>Eukaryota</taxon>
        <taxon>Viridiplantae</taxon>
        <taxon>Streptophyta</taxon>
        <taxon>Embryophyta</taxon>
        <taxon>Tracheophyta</taxon>
        <taxon>Spermatophyta</taxon>
        <taxon>Magnoliopsida</taxon>
        <taxon>eudicotyledons</taxon>
        <taxon>Gunneridae</taxon>
        <taxon>Pentapetalae</taxon>
        <taxon>asterids</taxon>
        <taxon>campanulids</taxon>
        <taxon>Asterales</taxon>
        <taxon>Asteraceae</taxon>
        <taxon>Asteroideae</taxon>
        <taxon>Anthemideae</taxon>
        <taxon>Anthemidinae</taxon>
        <taxon>Tanacetum</taxon>
    </lineage>
</organism>
<gene>
    <name evidence="2" type="ORF">Tci_001955</name>
</gene>
<dbReference type="EMBL" id="BKCJ010000116">
    <property type="protein sequence ID" value="GEU29977.1"/>
    <property type="molecule type" value="Genomic_DNA"/>
</dbReference>
<evidence type="ECO:0000313" key="2">
    <source>
        <dbReference type="EMBL" id="GEU29977.1"/>
    </source>
</evidence>
<feature type="region of interest" description="Disordered" evidence="1">
    <location>
        <begin position="1"/>
        <end position="29"/>
    </location>
</feature>
<reference evidence="2" key="1">
    <citation type="journal article" date="2019" name="Sci. Rep.">
        <title>Draft genome of Tanacetum cinerariifolium, the natural source of mosquito coil.</title>
        <authorList>
            <person name="Yamashiro T."/>
            <person name="Shiraishi A."/>
            <person name="Satake H."/>
            <person name="Nakayama K."/>
        </authorList>
    </citation>
    <scope>NUCLEOTIDE SEQUENCE</scope>
</reference>
<name>A0A699GKM0_TANCI</name>
<accession>A0A699GKM0</accession>
<feature type="region of interest" description="Disordered" evidence="1">
    <location>
        <begin position="263"/>
        <end position="282"/>
    </location>
</feature>
<evidence type="ECO:0000256" key="1">
    <source>
        <dbReference type="SAM" id="MobiDB-lite"/>
    </source>
</evidence>
<dbReference type="AlphaFoldDB" id="A0A699GKM0"/>
<proteinExistence type="predicted"/>
<comment type="caution">
    <text evidence="2">The sequence shown here is derived from an EMBL/GenBank/DDBJ whole genome shotgun (WGS) entry which is preliminary data.</text>
</comment>